<feature type="coiled-coil region" evidence="1">
    <location>
        <begin position="167"/>
        <end position="223"/>
    </location>
</feature>
<gene>
    <name evidence="3" type="ORF">H8S01_01455</name>
</gene>
<keyword evidence="2" id="KW-1133">Transmembrane helix</keyword>
<evidence type="ECO:0000256" key="1">
    <source>
        <dbReference type="SAM" id="Coils"/>
    </source>
</evidence>
<comment type="caution">
    <text evidence="3">The sequence shown here is derived from an EMBL/GenBank/DDBJ whole genome shotgun (WGS) entry which is preliminary data.</text>
</comment>
<evidence type="ECO:0000256" key="2">
    <source>
        <dbReference type="SAM" id="Phobius"/>
    </source>
</evidence>
<dbReference type="RefSeq" id="WP_186835914.1">
    <property type="nucleotide sequence ID" value="NZ_JACOPD010000001.1"/>
</dbReference>
<accession>A0ABR7FWT2</accession>
<protein>
    <recommendedName>
        <fullName evidence="5">TFIIB-type zinc ribbon-containing protein</fullName>
    </recommendedName>
</protein>
<dbReference type="Proteomes" id="UP000628463">
    <property type="component" value="Unassembled WGS sequence"/>
</dbReference>
<evidence type="ECO:0000313" key="3">
    <source>
        <dbReference type="EMBL" id="MBC5679631.1"/>
    </source>
</evidence>
<keyword evidence="1" id="KW-0175">Coiled coil</keyword>
<sequence length="444" mass="50979">MEAIKCPNCGSEKVKELTEEKYACLACDNIFLVHNLSKEFRQTDAHITDMHEDINEKLDNLSKNVNSVTVNSNSQASRAKEILIEAQDNFDRGKYCEAYAGFKKYTGFEPDSCVGYEGMYKVILKLKGNTSKEKDKYAGYDLLNKMISCKDCDKEAVLTPMIQQYVAEKTETESRNLENEVNNACSENGIKNNGVEDGIKALIEFYEKQKDTTEKRYEQYRESSIKDYEEYSAMSDEEKKKKNLLKLIAPVIIGVLSLILLHGFFRWVVVIIAVIWAWLSTASPVKWDDDSSDSNKWKDSINSNQTRADYWKTKEERLNDKEEFTISDMESVINDISKSCSSSDEIIENERIKQEDDISGYWIVEVGRGAMESVDSSLKACEAVEKHCKETGIYNIHEPNNVYIYYTEIRIKKIRKSQAVTIQKLIQSYGIQNVNIRQMSPNEL</sequence>
<proteinExistence type="predicted"/>
<reference evidence="3 4" key="1">
    <citation type="submission" date="2020-08" db="EMBL/GenBank/DDBJ databases">
        <title>Genome public.</title>
        <authorList>
            <person name="Liu C."/>
            <person name="Sun Q."/>
        </authorList>
    </citation>
    <scope>NUCLEOTIDE SEQUENCE [LARGE SCALE GENOMIC DNA]</scope>
    <source>
        <strain evidence="3 4">NSJ-43</strain>
    </source>
</reference>
<keyword evidence="2" id="KW-0812">Transmembrane</keyword>
<dbReference type="EMBL" id="JACOPD010000001">
    <property type="protein sequence ID" value="MBC5679631.1"/>
    <property type="molecule type" value="Genomic_DNA"/>
</dbReference>
<organism evidence="3 4">
    <name type="scientific">Lachnospira hominis</name>
    <name type="common">ex Liu et al. 2021</name>
    <dbReference type="NCBI Taxonomy" id="2763051"/>
    <lineage>
        <taxon>Bacteria</taxon>
        <taxon>Bacillati</taxon>
        <taxon>Bacillota</taxon>
        <taxon>Clostridia</taxon>
        <taxon>Lachnospirales</taxon>
        <taxon>Lachnospiraceae</taxon>
        <taxon>Lachnospira</taxon>
    </lineage>
</organism>
<evidence type="ECO:0008006" key="5">
    <source>
        <dbReference type="Google" id="ProtNLM"/>
    </source>
</evidence>
<evidence type="ECO:0000313" key="4">
    <source>
        <dbReference type="Proteomes" id="UP000628463"/>
    </source>
</evidence>
<keyword evidence="2" id="KW-0472">Membrane</keyword>
<keyword evidence="4" id="KW-1185">Reference proteome</keyword>
<feature type="transmembrane region" description="Helical" evidence="2">
    <location>
        <begin position="247"/>
        <end position="279"/>
    </location>
</feature>
<name>A0ABR7FWT2_9FIRM</name>